<proteinExistence type="predicted"/>
<feature type="repeat" description="PPR" evidence="2">
    <location>
        <begin position="191"/>
        <end position="226"/>
    </location>
</feature>
<keyword evidence="5" id="KW-1185">Reference proteome</keyword>
<dbReference type="AlphaFoldDB" id="A0A7J7KW28"/>
<dbReference type="NCBIfam" id="TIGR00756">
    <property type="entry name" value="PPR"/>
    <property type="match status" value="3"/>
</dbReference>
<feature type="repeat" description="PPR" evidence="2">
    <location>
        <begin position="75"/>
        <end position="109"/>
    </location>
</feature>
<dbReference type="PROSITE" id="PS51375">
    <property type="entry name" value="PPR"/>
    <property type="match status" value="2"/>
</dbReference>
<comment type="caution">
    <text evidence="4">The sequence shown here is derived from an EMBL/GenBank/DDBJ whole genome shotgun (WGS) entry which is preliminary data.</text>
</comment>
<dbReference type="InterPro" id="IPR002885">
    <property type="entry name" value="PPR_rpt"/>
</dbReference>
<evidence type="ECO:0000313" key="4">
    <source>
        <dbReference type="EMBL" id="KAF6134522.1"/>
    </source>
</evidence>
<dbReference type="Pfam" id="PF20431">
    <property type="entry name" value="E_motif"/>
    <property type="match status" value="1"/>
</dbReference>
<dbReference type="Pfam" id="PF14432">
    <property type="entry name" value="DYW_deaminase"/>
    <property type="match status" value="1"/>
</dbReference>
<dbReference type="PANTHER" id="PTHR47926:SF469">
    <property type="entry name" value="DYW DOMAIN-CONTAINING PROTEIN"/>
    <property type="match status" value="1"/>
</dbReference>
<dbReference type="InterPro" id="IPR046960">
    <property type="entry name" value="PPR_At4g14850-like_plant"/>
</dbReference>
<evidence type="ECO:0000313" key="5">
    <source>
        <dbReference type="Proteomes" id="UP000541444"/>
    </source>
</evidence>
<reference evidence="4 5" key="1">
    <citation type="journal article" date="2020" name="IScience">
        <title>Genome Sequencing of the Endangered Kingdonia uniflora (Circaeasteraceae, Ranunculales) Reveals Potential Mechanisms of Evolutionary Specialization.</title>
        <authorList>
            <person name="Sun Y."/>
            <person name="Deng T."/>
            <person name="Zhang A."/>
            <person name="Moore M.J."/>
            <person name="Landis J.B."/>
            <person name="Lin N."/>
            <person name="Zhang H."/>
            <person name="Zhang X."/>
            <person name="Huang J."/>
            <person name="Zhang X."/>
            <person name="Sun H."/>
            <person name="Wang H."/>
        </authorList>
    </citation>
    <scope>NUCLEOTIDE SEQUENCE [LARGE SCALE GENOMIC DNA]</scope>
    <source>
        <strain evidence="4">TB1705</strain>
        <tissue evidence="4">Leaf</tissue>
    </source>
</reference>
<dbReference type="OrthoDB" id="185373at2759"/>
<evidence type="ECO:0000256" key="2">
    <source>
        <dbReference type="PROSITE-ProRule" id="PRU00708"/>
    </source>
</evidence>
<dbReference type="PANTHER" id="PTHR47926">
    <property type="entry name" value="PENTATRICOPEPTIDE REPEAT-CONTAINING PROTEIN"/>
    <property type="match status" value="1"/>
</dbReference>
<evidence type="ECO:0000259" key="3">
    <source>
        <dbReference type="Pfam" id="PF14432"/>
    </source>
</evidence>
<dbReference type="EMBL" id="JACGCM010002836">
    <property type="protein sequence ID" value="KAF6134522.1"/>
    <property type="molecule type" value="Genomic_DNA"/>
</dbReference>
<dbReference type="InterPro" id="IPR046848">
    <property type="entry name" value="E_motif"/>
</dbReference>
<accession>A0A7J7KW28</accession>
<dbReference type="Proteomes" id="UP000541444">
    <property type="component" value="Unassembled WGS sequence"/>
</dbReference>
<name>A0A7J7KW28_9MAGN</name>
<dbReference type="Pfam" id="PF12854">
    <property type="entry name" value="PPR_1"/>
    <property type="match status" value="1"/>
</dbReference>
<keyword evidence="1" id="KW-0677">Repeat</keyword>
<dbReference type="GO" id="GO:0008270">
    <property type="term" value="F:zinc ion binding"/>
    <property type="evidence" value="ECO:0007669"/>
    <property type="project" value="InterPro"/>
</dbReference>
<gene>
    <name evidence="4" type="ORF">GIB67_028543</name>
</gene>
<dbReference type="GO" id="GO:0009451">
    <property type="term" value="P:RNA modification"/>
    <property type="evidence" value="ECO:0007669"/>
    <property type="project" value="InterPro"/>
</dbReference>
<dbReference type="GO" id="GO:0003723">
    <property type="term" value="F:RNA binding"/>
    <property type="evidence" value="ECO:0007669"/>
    <property type="project" value="InterPro"/>
</dbReference>
<dbReference type="InterPro" id="IPR011990">
    <property type="entry name" value="TPR-like_helical_dom_sf"/>
</dbReference>
<dbReference type="Pfam" id="PF13041">
    <property type="entry name" value="PPR_2"/>
    <property type="match status" value="1"/>
</dbReference>
<organism evidence="4 5">
    <name type="scientific">Kingdonia uniflora</name>
    <dbReference type="NCBI Taxonomy" id="39325"/>
    <lineage>
        <taxon>Eukaryota</taxon>
        <taxon>Viridiplantae</taxon>
        <taxon>Streptophyta</taxon>
        <taxon>Embryophyta</taxon>
        <taxon>Tracheophyta</taxon>
        <taxon>Spermatophyta</taxon>
        <taxon>Magnoliopsida</taxon>
        <taxon>Ranunculales</taxon>
        <taxon>Circaeasteraceae</taxon>
        <taxon>Kingdonia</taxon>
    </lineage>
</organism>
<sequence>MRERGIRANPFSSSFVLKSCIRVASLVCGTQIHGRILVDGHVSDCLLLTTLMDFYAICGNRNEVARVFDEMPDKDTVAWNVLISCYIRNGRTRDAFSLFDVMQRPENRCKPDNVTCLLLLQGSAQLCGLSFGERVHDYVEEHGYGKSVKICNSLIATYARCGCVDKAVQVFQGRDAIDAFTEMQRRDVHPDVQTFTGILSACSHCGLVDEGLRYFGSMGPEFGVRPNIHHYGCMVDLLGRAGLLDEAYELISTMGAKPDPKIWRTLLGACRIHRHVALGECVIEHLIELKGQEAGDYILLLNIYSSVGKWEKVADVRRLLKEGELKTTPGCSRIEYNGVVYEFVVDDDSHTRIKEIYKMLDEIEGQLKIAGYVAEMSSELHNFGKEEKGNALSYHSEKLAIAFGVLATPPGTTIRVAKNLRICIDCHNFAKVVSSVYKREVVIRDRSRFHHFREGLAREASILWALKCLQYHRNEFLLVTYLEGGQDNNYTLDHKAMKFFKGLDLCYGCELQIHPLVGHSLEDLRRIQLQEVGDSVLLLNIYVSVGNMRRLTKTKNPNNTLRQYNPDGRRSSRLSMIHLLEEGDYKMPDEIECQLKIAGYVAEMVSELHNLDGRERKFSF</sequence>
<dbReference type="InterPro" id="IPR032867">
    <property type="entry name" value="DYW_dom"/>
</dbReference>
<dbReference type="Gene3D" id="1.25.40.10">
    <property type="entry name" value="Tetratricopeptide repeat domain"/>
    <property type="match status" value="3"/>
</dbReference>
<feature type="domain" description="DYW" evidence="3">
    <location>
        <begin position="371"/>
        <end position="456"/>
    </location>
</feature>
<evidence type="ECO:0000256" key="1">
    <source>
        <dbReference type="ARBA" id="ARBA00022737"/>
    </source>
</evidence>
<protein>
    <recommendedName>
        <fullName evidence="3">DYW domain-containing protein</fullName>
    </recommendedName>
</protein>
<dbReference type="Pfam" id="PF01535">
    <property type="entry name" value="PPR"/>
    <property type="match status" value="2"/>
</dbReference>
<dbReference type="FunFam" id="1.25.40.10:FF:000242">
    <property type="entry name" value="Pentatricopeptide repeat-containing protein"/>
    <property type="match status" value="1"/>
</dbReference>